<organism evidence="1 2">
    <name type="scientific">Blastococcus jejuensis</name>
    <dbReference type="NCBI Taxonomy" id="351224"/>
    <lineage>
        <taxon>Bacteria</taxon>
        <taxon>Bacillati</taxon>
        <taxon>Actinomycetota</taxon>
        <taxon>Actinomycetes</taxon>
        <taxon>Geodermatophilales</taxon>
        <taxon>Geodermatophilaceae</taxon>
        <taxon>Blastococcus</taxon>
    </lineage>
</organism>
<dbReference type="Proteomes" id="UP001499924">
    <property type="component" value="Unassembled WGS sequence"/>
</dbReference>
<comment type="caution">
    <text evidence="1">The sequence shown here is derived from an EMBL/GenBank/DDBJ whole genome shotgun (WGS) entry which is preliminary data.</text>
</comment>
<proteinExistence type="predicted"/>
<evidence type="ECO:0000313" key="2">
    <source>
        <dbReference type="Proteomes" id="UP001499924"/>
    </source>
</evidence>
<name>A0ABP6P2I0_9ACTN</name>
<accession>A0ABP6P2I0</accession>
<reference evidence="2" key="1">
    <citation type="journal article" date="2019" name="Int. J. Syst. Evol. Microbiol.">
        <title>The Global Catalogue of Microorganisms (GCM) 10K type strain sequencing project: providing services to taxonomists for standard genome sequencing and annotation.</title>
        <authorList>
            <consortium name="The Broad Institute Genomics Platform"/>
            <consortium name="The Broad Institute Genome Sequencing Center for Infectious Disease"/>
            <person name="Wu L."/>
            <person name="Ma J."/>
        </authorList>
    </citation>
    <scope>NUCLEOTIDE SEQUENCE [LARGE SCALE GENOMIC DNA]</scope>
    <source>
        <strain evidence="2">JCM 15614</strain>
    </source>
</reference>
<keyword evidence="2" id="KW-1185">Reference proteome</keyword>
<protein>
    <submittedName>
        <fullName evidence="1">Uncharacterized protein</fullName>
    </submittedName>
</protein>
<dbReference type="RefSeq" id="WP_344688239.1">
    <property type="nucleotide sequence ID" value="NZ_BAAAVV010000003.1"/>
</dbReference>
<gene>
    <name evidence="1" type="ORF">GCM10010531_16070</name>
</gene>
<sequence length="45" mass="4939">MLLRQFVSPLIGILLLTFEITLVQREWVDAGAIGLVLLINAAIGF</sequence>
<dbReference type="EMBL" id="BAAAVV010000003">
    <property type="protein sequence ID" value="GAA3164574.1"/>
    <property type="molecule type" value="Genomic_DNA"/>
</dbReference>
<dbReference type="SUPFAM" id="SSF81665">
    <property type="entry name" value="Calcium ATPase, transmembrane domain M"/>
    <property type="match status" value="1"/>
</dbReference>
<evidence type="ECO:0000313" key="1">
    <source>
        <dbReference type="EMBL" id="GAA3164574.1"/>
    </source>
</evidence>
<dbReference type="InterPro" id="IPR023298">
    <property type="entry name" value="ATPase_P-typ_TM_dom_sf"/>
</dbReference>